<dbReference type="InterPro" id="IPR036167">
    <property type="entry name" value="tRNA_intron_Endo_cat-like_sf"/>
</dbReference>
<gene>
    <name evidence="5" type="ORF">Dbus_chr2Lg1021</name>
</gene>
<dbReference type="CDD" id="cd22363">
    <property type="entry name" value="tRNA-intron_lyase_C"/>
    <property type="match status" value="1"/>
</dbReference>
<dbReference type="InterPro" id="IPR011856">
    <property type="entry name" value="tRNA_endonuc-like_dom_sf"/>
</dbReference>
<evidence type="ECO:0000256" key="2">
    <source>
        <dbReference type="ARBA" id="ARBA00012573"/>
    </source>
</evidence>
<accession>A0A0M5IY92</accession>
<dbReference type="OrthoDB" id="10249562at2759"/>
<evidence type="ECO:0000256" key="1">
    <source>
        <dbReference type="ARBA" id="ARBA00008078"/>
    </source>
</evidence>
<dbReference type="EMBL" id="CP012523">
    <property type="protein sequence ID" value="ALC38936.1"/>
    <property type="molecule type" value="Genomic_DNA"/>
</dbReference>
<evidence type="ECO:0000313" key="6">
    <source>
        <dbReference type="Proteomes" id="UP000494163"/>
    </source>
</evidence>
<protein>
    <recommendedName>
        <fullName evidence="2">tRNA-intron lyase</fullName>
        <ecNumber evidence="2">4.6.1.16</ecNumber>
    </recommendedName>
</protein>
<name>A0A0M5IY92_DROBS</name>
<dbReference type="Gene3D" id="3.40.1350.10">
    <property type="match status" value="1"/>
</dbReference>
<dbReference type="STRING" id="30019.A0A0M5IY92"/>
<dbReference type="PANTHER" id="PTHR21227:SF0">
    <property type="entry name" value="TRNA-SPLICING ENDONUCLEASE SUBUNIT SEN2"/>
    <property type="match status" value="1"/>
</dbReference>
<evidence type="ECO:0000259" key="4">
    <source>
        <dbReference type="Pfam" id="PF01974"/>
    </source>
</evidence>
<dbReference type="PANTHER" id="PTHR21227">
    <property type="entry name" value="TRNA-SPLICING ENDONUCLEASE SUBUNIT SEN2"/>
    <property type="match status" value="1"/>
</dbReference>
<dbReference type="InterPro" id="IPR006677">
    <property type="entry name" value="tRNA_intron_Endonuc_cat-like"/>
</dbReference>
<keyword evidence="6" id="KW-1185">Reference proteome</keyword>
<dbReference type="GO" id="GO:0000213">
    <property type="term" value="F:tRNA-intron lyase activity"/>
    <property type="evidence" value="ECO:0007669"/>
    <property type="project" value="UniProtKB-EC"/>
</dbReference>
<dbReference type="GO" id="GO:0000379">
    <property type="term" value="P:tRNA-type intron splice site recognition and cleavage"/>
    <property type="evidence" value="ECO:0007669"/>
    <property type="project" value="TreeGrafter"/>
</dbReference>
<dbReference type="GO" id="GO:0003676">
    <property type="term" value="F:nucleic acid binding"/>
    <property type="evidence" value="ECO:0007669"/>
    <property type="project" value="InterPro"/>
</dbReference>
<dbReference type="Pfam" id="PF01974">
    <property type="entry name" value="tRNA_int_endo"/>
    <property type="match status" value="1"/>
</dbReference>
<dbReference type="AlphaFoldDB" id="A0A0M5IY92"/>
<dbReference type="EC" id="4.6.1.16" evidence="2"/>
<dbReference type="SUPFAM" id="SSF53032">
    <property type="entry name" value="tRNA-intron endonuclease catalytic domain-like"/>
    <property type="match status" value="1"/>
</dbReference>
<dbReference type="Proteomes" id="UP000494163">
    <property type="component" value="Chromosome 2L"/>
</dbReference>
<dbReference type="GO" id="GO:0000214">
    <property type="term" value="C:tRNA-intron endonuclease complex"/>
    <property type="evidence" value="ECO:0007669"/>
    <property type="project" value="TreeGrafter"/>
</dbReference>
<proteinExistence type="inferred from homology"/>
<organism evidence="5 6">
    <name type="scientific">Drosophila busckii</name>
    <name type="common">Fruit fly</name>
    <dbReference type="NCBI Taxonomy" id="30019"/>
    <lineage>
        <taxon>Eukaryota</taxon>
        <taxon>Metazoa</taxon>
        <taxon>Ecdysozoa</taxon>
        <taxon>Arthropoda</taxon>
        <taxon>Hexapoda</taxon>
        <taxon>Insecta</taxon>
        <taxon>Pterygota</taxon>
        <taxon>Neoptera</taxon>
        <taxon>Endopterygota</taxon>
        <taxon>Diptera</taxon>
        <taxon>Brachycera</taxon>
        <taxon>Muscomorpha</taxon>
        <taxon>Ephydroidea</taxon>
        <taxon>Drosophilidae</taxon>
        <taxon>Drosophila</taxon>
    </lineage>
</organism>
<feature type="domain" description="tRNA intron endonuclease catalytic" evidence="4">
    <location>
        <begin position="122"/>
        <end position="206"/>
    </location>
</feature>
<dbReference type="GO" id="GO:0005737">
    <property type="term" value="C:cytoplasm"/>
    <property type="evidence" value="ECO:0007669"/>
    <property type="project" value="TreeGrafter"/>
</dbReference>
<comment type="similarity">
    <text evidence="1">Belongs to the tRNA-intron endonuclease family.</text>
</comment>
<dbReference type="SMR" id="A0A0M5IY92"/>
<comment type="catalytic activity">
    <reaction evidence="3">
        <text>pretRNA = a 3'-half-tRNA molecule with a 5'-OH end + a 5'-half-tRNA molecule with a 2',3'-cyclic phosphate end + an intron with a 2',3'-cyclic phosphate and a 5'-hydroxyl terminus.</text>
        <dbReference type="EC" id="4.6.1.16"/>
    </reaction>
</comment>
<dbReference type="InterPro" id="IPR006676">
    <property type="entry name" value="tRNA_splic"/>
</dbReference>
<dbReference type="OMA" id="NGCYGKG"/>
<evidence type="ECO:0000256" key="3">
    <source>
        <dbReference type="ARBA" id="ARBA00034031"/>
    </source>
</evidence>
<reference evidence="5 6" key="1">
    <citation type="submission" date="2015-08" db="EMBL/GenBank/DDBJ databases">
        <title>Ancestral chromatin configuration constrains chromatin evolution on differentiating sex chromosomes in Drosophila.</title>
        <authorList>
            <person name="Zhou Q."/>
            <person name="Bachtrog D."/>
        </authorList>
    </citation>
    <scope>NUCLEOTIDE SEQUENCE [LARGE SCALE GENOMIC DNA]</scope>
    <source>
        <tissue evidence="5">Whole larvae</tissue>
    </source>
</reference>
<sequence length="243" mass="27767">MEFKPHLKRKRSNCQDYHKLLPFPRCNETERYQGLFTGLCVEVANSEHAKITSLHDNGCYGRGSKSRGGPMSGESDETLLLGLEESCLLAYYLKVLEITDKLGNLLDWQAYLAAATTLDKKFVFKLAAYLYLKSKSWIIKSGIKFGGDFLIYKHGPRHYHASFLVLVQTQAQKLCTHYEPKNLKGIQRVAETSDKDVLILKVNQPNDFELLPATPLELKALTIEETVIRRFNYTSFVQTKQKQ</sequence>
<evidence type="ECO:0000313" key="5">
    <source>
        <dbReference type="EMBL" id="ALC38936.1"/>
    </source>
</evidence>